<feature type="domain" description="SLH" evidence="2">
    <location>
        <begin position="165"/>
        <end position="216"/>
    </location>
</feature>
<protein>
    <recommendedName>
        <fullName evidence="2">SLH domain-containing protein</fullName>
    </recommendedName>
</protein>
<name>A0A9C7L965_9BACI</name>
<dbReference type="EMBL" id="CAKJTG010000002">
    <property type="protein sequence ID" value="CAG9606612.1"/>
    <property type="molecule type" value="Genomic_DNA"/>
</dbReference>
<evidence type="ECO:0000313" key="4">
    <source>
        <dbReference type="Proteomes" id="UP000789845"/>
    </source>
</evidence>
<dbReference type="Gene3D" id="2.60.40.1220">
    <property type="match status" value="3"/>
</dbReference>
<dbReference type="InterPro" id="IPR014755">
    <property type="entry name" value="Cu-Rt/internalin_Ig-like"/>
</dbReference>
<dbReference type="PROSITE" id="PS51272">
    <property type="entry name" value="SLH"/>
    <property type="match status" value="3"/>
</dbReference>
<dbReference type="Proteomes" id="UP000789845">
    <property type="component" value="Unassembled WGS sequence"/>
</dbReference>
<dbReference type="InterPro" id="IPR051465">
    <property type="entry name" value="Cell_Envelope_Struct_Comp"/>
</dbReference>
<feature type="domain" description="SLH" evidence="2">
    <location>
        <begin position="217"/>
        <end position="279"/>
    </location>
</feature>
<sequence length="1035" mass="108991">MVQILRHELKKQGNETVLFLYLDQSNTEFARELGSLDDNTKGDLDKSVNNYIRSKLPNLKQATVKIMVGGLLVTSFAFSPAVGGLFGGDDNRAHAAEVEVEYKGFADVKPDRESAPAIEALVKAGVIKGYPDGFHPREEISRQHAAVMFVRALKLPTDNVADPGFKDVPTTHPYYKEIAAATAAGYFNKADAFNPNGNFTRGQSASVIVRAYDLEGDKTSPFTDLAGSGHEDAIGIMYNLGLAKGVGNAYKPNDNVTREQFAMLLHRTIEAQDTVVTPPPVVAPTVNSLSGTNLKEVVVTFNSAVTGVTADNFLVKGNTVDAVAVSEDGKSVTLTLKNAISQQSDVEVTVKSNVKFESGASLPENVVQTIGVTDVTIPVMESIALTGPNTFTIKFSEPVKETSAGSGSVLINNGIFGVADKALSNDGRTLTVTTSSNTLAEGNYEVKVNGYSDYANFAAVGKTFNLDYKKDVTAPTPKLVSASQNEVVVEFDKAVTQEGGAKLTADFFYHTYSSWKPVSVDTDDNKKFTLRFSDTNPATQDFILPEGNVTVSVLKAVNEKAVVDMWGNKLADDVKLTATITADRTAPTVSNVVATNENTLELTFSEKVNVAAGNLTISDSAGKKITQTITDLKFNEDTLKATVTLSGKLAGGSYTVEVKDVTDKSLTANKITTVTQAFTVTDKTPINLTEASATLVDNTTAKEQYIYVSFPEAVATTGPNSALNKDNYLVAGGQLAAGDKVELFGNDGKRVKLTVKYRGAEPAAVVKTGDDLTIGRIADLAGNVPTALSSAVDIKNDTAPTTFTAKAVGLNKLELVFPGELKTVTADGILVDGSDVDADPDNKSYTSVASVDNVEIKDGKTHVTVTVKASDKLADKSTAELNALSVKVADNKLETITGQKLTSVATVTGVADGMAPELVGTNPVTVAHTADGATITLSFDEALATLPPLAAADLVLTDATGKTYVAGKDYTVNLKAGDATKLEVKLTGDTAGLVGTKFTVSTASTVHYIKDAGDNSIATFAGKTTDALPAVTTAP</sequence>
<comment type="caution">
    <text evidence="3">The sequence shown here is derived from an EMBL/GenBank/DDBJ whole genome shotgun (WGS) entry which is preliminary data.</text>
</comment>
<dbReference type="PANTHER" id="PTHR43308">
    <property type="entry name" value="OUTER MEMBRANE PROTEIN ALPHA-RELATED"/>
    <property type="match status" value="1"/>
</dbReference>
<dbReference type="InterPro" id="IPR007348">
    <property type="entry name" value="CopC_dom"/>
</dbReference>
<dbReference type="GO" id="GO:0042597">
    <property type="term" value="C:periplasmic space"/>
    <property type="evidence" value="ECO:0007669"/>
    <property type="project" value="InterPro"/>
</dbReference>
<evidence type="ECO:0000259" key="2">
    <source>
        <dbReference type="PROSITE" id="PS51272"/>
    </source>
</evidence>
<dbReference type="AlphaFoldDB" id="A0A9C7L965"/>
<dbReference type="Pfam" id="PF00395">
    <property type="entry name" value="SLH"/>
    <property type="match status" value="3"/>
</dbReference>
<keyword evidence="4" id="KW-1185">Reference proteome</keyword>
<gene>
    <name evidence="3" type="ORF">NEOCIP111885_00300</name>
</gene>
<dbReference type="RefSeq" id="WP_230494901.1">
    <property type="nucleotide sequence ID" value="NZ_CAKJTG010000002.1"/>
</dbReference>
<keyword evidence="1" id="KW-0732">Signal</keyword>
<evidence type="ECO:0000256" key="1">
    <source>
        <dbReference type="ARBA" id="ARBA00022729"/>
    </source>
</evidence>
<proteinExistence type="predicted"/>
<reference evidence="3" key="1">
    <citation type="submission" date="2021-10" db="EMBL/GenBank/DDBJ databases">
        <authorList>
            <person name="Criscuolo A."/>
        </authorList>
    </citation>
    <scope>NUCLEOTIDE SEQUENCE</scope>
    <source>
        <strain evidence="3">CIP111885</strain>
    </source>
</reference>
<evidence type="ECO:0000313" key="3">
    <source>
        <dbReference type="EMBL" id="CAG9606612.1"/>
    </source>
</evidence>
<dbReference type="Pfam" id="PF04234">
    <property type="entry name" value="CopC"/>
    <property type="match status" value="1"/>
</dbReference>
<feature type="domain" description="SLH" evidence="2">
    <location>
        <begin position="101"/>
        <end position="163"/>
    </location>
</feature>
<dbReference type="GO" id="GO:0005507">
    <property type="term" value="F:copper ion binding"/>
    <property type="evidence" value="ECO:0007669"/>
    <property type="project" value="InterPro"/>
</dbReference>
<dbReference type="InterPro" id="IPR001119">
    <property type="entry name" value="SLH_dom"/>
</dbReference>
<dbReference type="GO" id="GO:0046688">
    <property type="term" value="P:response to copper ion"/>
    <property type="evidence" value="ECO:0007669"/>
    <property type="project" value="InterPro"/>
</dbReference>
<accession>A0A9C7L965</accession>
<organism evidence="3 4">
    <name type="scientific">Pseudoneobacillus rhizosphaerae</name>
    <dbReference type="NCBI Taxonomy" id="2880968"/>
    <lineage>
        <taxon>Bacteria</taxon>
        <taxon>Bacillati</taxon>
        <taxon>Bacillota</taxon>
        <taxon>Bacilli</taxon>
        <taxon>Bacillales</taxon>
        <taxon>Bacillaceae</taxon>
        <taxon>Pseudoneobacillus</taxon>
    </lineage>
</organism>